<feature type="region of interest" description="Disordered" evidence="1">
    <location>
        <begin position="28"/>
        <end position="95"/>
    </location>
</feature>
<feature type="compositionally biased region" description="Polar residues" evidence="1">
    <location>
        <begin position="35"/>
        <end position="51"/>
    </location>
</feature>
<feature type="compositionally biased region" description="Basic and acidic residues" evidence="1">
    <location>
        <begin position="72"/>
        <end position="85"/>
    </location>
</feature>
<reference evidence="3 4" key="1">
    <citation type="submission" date="2012-05" db="EMBL/GenBank/DDBJ databases">
        <title>Recombination and specialization in a pathogen metapopulation.</title>
        <authorList>
            <person name="Gardiner A."/>
            <person name="Kemen E."/>
            <person name="Schultz-Larsen T."/>
            <person name="MacLean D."/>
            <person name="Van Oosterhout C."/>
            <person name="Jones J.D.G."/>
        </authorList>
    </citation>
    <scope>NUCLEOTIDE SEQUENCE [LARGE SCALE GENOMIC DNA]</scope>
    <source>
        <strain evidence="3 4">Ac Nc2</strain>
    </source>
</reference>
<protein>
    <recommendedName>
        <fullName evidence="5">RxLR effector protein</fullName>
    </recommendedName>
</protein>
<feature type="chain" id="PRO_5001529765" description="RxLR effector protein" evidence="2">
    <location>
        <begin position="23"/>
        <end position="165"/>
    </location>
</feature>
<sequence length="165" mass="18125">MKFTSACLVPISAVFLILPSQSSTRVKIPNGGNLAKNSGSKSQPNLASTRKTLTKHSTKLGEVKTTSHPRKQKDPKETPLEDHFPGHGSKTLGDYFPSLGPKTLGDYFPSLGPKTLGDYVPSLGPKTFGDEIKNPGIMRKEPKETTFEDYVPGIRNRLESWKKDQ</sequence>
<evidence type="ECO:0000256" key="2">
    <source>
        <dbReference type="SAM" id="SignalP"/>
    </source>
</evidence>
<evidence type="ECO:0000256" key="1">
    <source>
        <dbReference type="SAM" id="MobiDB-lite"/>
    </source>
</evidence>
<feature type="signal peptide" evidence="2">
    <location>
        <begin position="1"/>
        <end position="22"/>
    </location>
</feature>
<name>A0A024GUB0_9STRA</name>
<proteinExistence type="predicted"/>
<comment type="caution">
    <text evidence="3">The sequence shown here is derived from an EMBL/GenBank/DDBJ whole genome shotgun (WGS) entry which is preliminary data.</text>
</comment>
<gene>
    <name evidence="3" type="ORF">BN9_120780</name>
</gene>
<dbReference type="InParanoid" id="A0A024GUB0"/>
<evidence type="ECO:0000313" key="4">
    <source>
        <dbReference type="Proteomes" id="UP000053237"/>
    </source>
</evidence>
<evidence type="ECO:0000313" key="3">
    <source>
        <dbReference type="EMBL" id="CCI50389.1"/>
    </source>
</evidence>
<organism evidence="3 4">
    <name type="scientific">Albugo candida</name>
    <dbReference type="NCBI Taxonomy" id="65357"/>
    <lineage>
        <taxon>Eukaryota</taxon>
        <taxon>Sar</taxon>
        <taxon>Stramenopiles</taxon>
        <taxon>Oomycota</taxon>
        <taxon>Peronosporomycetes</taxon>
        <taxon>Albuginales</taxon>
        <taxon>Albuginaceae</taxon>
        <taxon>Albugo</taxon>
    </lineage>
</organism>
<keyword evidence="4" id="KW-1185">Reference proteome</keyword>
<dbReference type="AlphaFoldDB" id="A0A024GUB0"/>
<accession>A0A024GUB0</accession>
<evidence type="ECO:0008006" key="5">
    <source>
        <dbReference type="Google" id="ProtNLM"/>
    </source>
</evidence>
<dbReference type="EMBL" id="CAIX01000472">
    <property type="protein sequence ID" value="CCI50389.1"/>
    <property type="molecule type" value="Genomic_DNA"/>
</dbReference>
<dbReference type="Proteomes" id="UP000053237">
    <property type="component" value="Unassembled WGS sequence"/>
</dbReference>
<keyword evidence="2" id="KW-0732">Signal</keyword>